<dbReference type="CTD" id="2188"/>
<dbReference type="InterPro" id="IPR035428">
    <property type="entry name" value="FANCF"/>
</dbReference>
<dbReference type="AlphaFoldDB" id="A0A6P8EVS7"/>
<sequence length="353" mass="39351">MEAVLKNVESTSELLAVSQTDYIKQWDEGTVERAFQWADYCEHIYNRFNANSTIRTAIQNKLQQINERLRKTFTEHRDLTFPDLGRCRDVLLVSLLKNPACPCSVIKSLMGSFKPNEGSGEVAQSFSHLPRSISCKSAGEVLWTTNVNRRAAGCICMEALVKGSILGEHIQKLLSHAGNESFVRNLLDSVSQPSSKEDNAPEIIAGALLSCQDVTSYDVTRNFIFTWLQANPNSLLSMCQVLPVLTLTKLAQQSEQFGLAYMGILKNWASAMSYDVTAGEWMASEGSSVPFITLIEHLRSLLSRGDPLERETLRELREMKECDGGFEERGLSVWGDALSQLNTGQSGYQHQLT</sequence>
<evidence type="ECO:0000313" key="2">
    <source>
        <dbReference type="RefSeq" id="XP_031420363.1"/>
    </source>
</evidence>
<name>A0A6P8EVS7_CLUHA</name>
<dbReference type="RefSeq" id="XP_031420363.1">
    <property type="nucleotide sequence ID" value="XM_031564503.2"/>
</dbReference>
<dbReference type="InterPro" id="IPR038505">
    <property type="entry name" value="FANCF_C_sf"/>
</dbReference>
<dbReference type="PANTHER" id="PTHR14449">
    <property type="entry name" value="FANCONI ANEMIA GROUP F PROTEIN FANCF"/>
    <property type="match status" value="1"/>
</dbReference>
<protein>
    <submittedName>
        <fullName evidence="2">Fanconi anemia group F protein</fullName>
    </submittedName>
</protein>
<dbReference type="GO" id="GO:0043240">
    <property type="term" value="C:Fanconi anaemia nuclear complex"/>
    <property type="evidence" value="ECO:0007669"/>
    <property type="project" value="InterPro"/>
</dbReference>
<keyword evidence="1" id="KW-1185">Reference proteome</keyword>
<dbReference type="Pfam" id="PF11107">
    <property type="entry name" value="FANCF"/>
    <property type="match status" value="1"/>
</dbReference>
<accession>A0A6P8EVS7</accession>
<dbReference type="Gene3D" id="1.25.40.490">
    <property type="match status" value="1"/>
</dbReference>
<dbReference type="Proteomes" id="UP000515152">
    <property type="component" value="Chromosome 3"/>
</dbReference>
<proteinExistence type="predicted"/>
<evidence type="ECO:0000313" key="1">
    <source>
        <dbReference type="Proteomes" id="UP000515152"/>
    </source>
</evidence>
<dbReference type="KEGG" id="char:105905124"/>
<dbReference type="OrthoDB" id="6429998at2759"/>
<dbReference type="GeneID" id="105905124"/>
<dbReference type="GO" id="GO:0036297">
    <property type="term" value="P:interstrand cross-link repair"/>
    <property type="evidence" value="ECO:0007669"/>
    <property type="project" value="InterPro"/>
</dbReference>
<gene>
    <name evidence="2" type="primary">fancf</name>
</gene>
<dbReference type="PANTHER" id="PTHR14449:SF2">
    <property type="entry name" value="FANCONI ANEMIA GROUP F PROTEIN"/>
    <property type="match status" value="1"/>
</dbReference>
<organism evidence="1 2">
    <name type="scientific">Clupea harengus</name>
    <name type="common">Atlantic herring</name>
    <dbReference type="NCBI Taxonomy" id="7950"/>
    <lineage>
        <taxon>Eukaryota</taxon>
        <taxon>Metazoa</taxon>
        <taxon>Chordata</taxon>
        <taxon>Craniata</taxon>
        <taxon>Vertebrata</taxon>
        <taxon>Euteleostomi</taxon>
        <taxon>Actinopterygii</taxon>
        <taxon>Neopterygii</taxon>
        <taxon>Teleostei</taxon>
        <taxon>Clupei</taxon>
        <taxon>Clupeiformes</taxon>
        <taxon>Clupeoidei</taxon>
        <taxon>Clupeidae</taxon>
        <taxon>Clupea</taxon>
    </lineage>
</organism>
<reference evidence="2" key="1">
    <citation type="submission" date="2025-08" db="UniProtKB">
        <authorList>
            <consortium name="RefSeq"/>
        </authorList>
    </citation>
    <scope>IDENTIFICATION</scope>
</reference>